<evidence type="ECO:0008006" key="3">
    <source>
        <dbReference type="Google" id="ProtNLM"/>
    </source>
</evidence>
<accession>A0A9P6EFP4</accession>
<organism evidence="1 2">
    <name type="scientific">Crepidotus variabilis</name>
    <dbReference type="NCBI Taxonomy" id="179855"/>
    <lineage>
        <taxon>Eukaryota</taxon>
        <taxon>Fungi</taxon>
        <taxon>Dikarya</taxon>
        <taxon>Basidiomycota</taxon>
        <taxon>Agaricomycotina</taxon>
        <taxon>Agaricomycetes</taxon>
        <taxon>Agaricomycetidae</taxon>
        <taxon>Agaricales</taxon>
        <taxon>Agaricineae</taxon>
        <taxon>Crepidotaceae</taxon>
        <taxon>Crepidotus</taxon>
    </lineage>
</organism>
<proteinExistence type="predicted"/>
<keyword evidence="2" id="KW-1185">Reference proteome</keyword>
<dbReference type="AlphaFoldDB" id="A0A9P6EFP4"/>
<reference evidence="1" key="1">
    <citation type="submission" date="2020-11" db="EMBL/GenBank/DDBJ databases">
        <authorList>
            <consortium name="DOE Joint Genome Institute"/>
            <person name="Ahrendt S."/>
            <person name="Riley R."/>
            <person name="Andreopoulos W."/>
            <person name="Labutti K."/>
            <person name="Pangilinan J."/>
            <person name="Ruiz-Duenas F.J."/>
            <person name="Barrasa J.M."/>
            <person name="Sanchez-Garcia M."/>
            <person name="Camarero S."/>
            <person name="Miyauchi S."/>
            <person name="Serrano A."/>
            <person name="Linde D."/>
            <person name="Babiker R."/>
            <person name="Drula E."/>
            <person name="Ayuso-Fernandez I."/>
            <person name="Pacheco R."/>
            <person name="Padilla G."/>
            <person name="Ferreira P."/>
            <person name="Barriuso J."/>
            <person name="Kellner H."/>
            <person name="Castanera R."/>
            <person name="Alfaro M."/>
            <person name="Ramirez L."/>
            <person name="Pisabarro A.G."/>
            <person name="Kuo A."/>
            <person name="Tritt A."/>
            <person name="Lipzen A."/>
            <person name="He G."/>
            <person name="Yan M."/>
            <person name="Ng V."/>
            <person name="Cullen D."/>
            <person name="Martin F."/>
            <person name="Rosso M.-N."/>
            <person name="Henrissat B."/>
            <person name="Hibbett D."/>
            <person name="Martinez A.T."/>
            <person name="Grigoriev I.V."/>
        </authorList>
    </citation>
    <scope>NUCLEOTIDE SEQUENCE</scope>
    <source>
        <strain evidence="1">CBS 506.95</strain>
    </source>
</reference>
<comment type="caution">
    <text evidence="1">The sequence shown here is derived from an EMBL/GenBank/DDBJ whole genome shotgun (WGS) entry which is preliminary data.</text>
</comment>
<dbReference type="EMBL" id="MU157855">
    <property type="protein sequence ID" value="KAF9528100.1"/>
    <property type="molecule type" value="Genomic_DNA"/>
</dbReference>
<protein>
    <recommendedName>
        <fullName evidence="3">F-box domain-containing protein</fullName>
    </recommendedName>
</protein>
<sequence>MASRHADHKSVLVHPEDCAANIQALRGRLPTSIDKANLSKRTSTVYHAASPNSNSDGWTSACTLPPSALHCLSLQLVEWVLVLLQMVIREIPLEIIHLILLHLDCEHDQGHEYLTYFQVSRAFWHVSRTFFFRTITIKPQLNHVYPYKSLLFLLQHAKYSICPLIRNVRLILDGFGRITDENLDKSFLRVVQLVAEAGQLDLLFLSNSYPWHNLPLPLRQCIELMMQAPILQSLKVNYAPNMPVELFKHLNITHLNLVACQIDSEFSESCQKFSLPAMPLTELSTDHTFPLLSLYCEDGLSTSEDNYPLEAFAGLTRYTAHSKNPFQDFIFAQRCL</sequence>
<evidence type="ECO:0000313" key="2">
    <source>
        <dbReference type="Proteomes" id="UP000807306"/>
    </source>
</evidence>
<gene>
    <name evidence="1" type="ORF">CPB83DRAFT_356442</name>
</gene>
<name>A0A9P6EFP4_9AGAR</name>
<dbReference type="Proteomes" id="UP000807306">
    <property type="component" value="Unassembled WGS sequence"/>
</dbReference>
<evidence type="ECO:0000313" key="1">
    <source>
        <dbReference type="EMBL" id="KAF9528100.1"/>
    </source>
</evidence>